<dbReference type="InterPro" id="IPR002912">
    <property type="entry name" value="ACT_dom"/>
</dbReference>
<sequence>MEKKIFVVGLGLIGASLCRAIKRPDIKLYGWDFQAESCQIAQETGIVDEIAEGLESAVEMDVIILAVPVSVSIEYLQKLAQLPLKKDAIVTDVGSTKSAIVKLAKTLPLTFVGGHPMSGSHKSGVKAANPNLFEEAYYILTPVKDQQPIVDQLIELLAPTRAKFVVLDPESHDEMVGVLSHLPHIVASGLMQMSDQLAGTYPRANQLAAGGFRDITRIASSDPKMWTDILLTNRKILLKLMDDWQQEMNEIKQQLKSNDQEAIYQFFAQAKNTRDHLPQKDQGAIPAFYDLLVDIPDIAGAVAQVTTVLSQHKISIINLKIQETREDIFGVLELSFKSKTDLLAGKALVEAEKFNCRIRS</sequence>
<dbReference type="EMBL" id="JAFREL020000002">
    <property type="protein sequence ID" value="MEO1770612.1"/>
    <property type="molecule type" value="Genomic_DNA"/>
</dbReference>
<feature type="coiled-coil region" evidence="10">
    <location>
        <begin position="234"/>
        <end position="261"/>
    </location>
</feature>
<dbReference type="PROSITE" id="PS51671">
    <property type="entry name" value="ACT"/>
    <property type="match status" value="1"/>
</dbReference>
<dbReference type="SUPFAM" id="SSF55021">
    <property type="entry name" value="ACT-like"/>
    <property type="match status" value="1"/>
</dbReference>
<keyword evidence="8" id="KW-0057">Aromatic amino acid biosynthesis</keyword>
<organism evidence="13 14">
    <name type="scientific">Candidatus Enterococcus ferrettii</name>
    <dbReference type="NCBI Taxonomy" id="2815324"/>
    <lineage>
        <taxon>Bacteria</taxon>
        <taxon>Bacillati</taxon>
        <taxon>Bacillota</taxon>
        <taxon>Bacilli</taxon>
        <taxon>Lactobacillales</taxon>
        <taxon>Enterococcaceae</taxon>
        <taxon>Enterococcus</taxon>
    </lineage>
</organism>
<evidence type="ECO:0000313" key="13">
    <source>
        <dbReference type="EMBL" id="MEO1770612.1"/>
    </source>
</evidence>
<keyword evidence="5" id="KW-0827">Tyrosine biosynthesis</keyword>
<dbReference type="PROSITE" id="PS51176">
    <property type="entry name" value="PDH_ADH"/>
    <property type="match status" value="1"/>
</dbReference>
<evidence type="ECO:0000256" key="5">
    <source>
        <dbReference type="ARBA" id="ARBA00022498"/>
    </source>
</evidence>
<dbReference type="InterPro" id="IPR008927">
    <property type="entry name" value="6-PGluconate_DH-like_C_sf"/>
</dbReference>
<dbReference type="EC" id="1.3.1.12" evidence="3"/>
<dbReference type="InterPro" id="IPR046826">
    <property type="entry name" value="PDH_N"/>
</dbReference>
<evidence type="ECO:0000313" key="14">
    <source>
        <dbReference type="Proteomes" id="UP000664357"/>
    </source>
</evidence>
<accession>A0ABV0EPQ1</accession>
<evidence type="ECO:0000256" key="6">
    <source>
        <dbReference type="ARBA" id="ARBA00023002"/>
    </source>
</evidence>
<dbReference type="RefSeq" id="WP_207701343.1">
    <property type="nucleotide sequence ID" value="NZ_JAFREL020000002.1"/>
</dbReference>
<comment type="similarity">
    <text evidence="2">Belongs to the prephenate/arogenate dehydrogenase family.</text>
</comment>
<protein>
    <recommendedName>
        <fullName evidence="4">Prephenate dehydrogenase</fullName>
        <ecNumber evidence="3">1.3.1.12</ecNumber>
    </recommendedName>
</protein>
<proteinExistence type="inferred from homology"/>
<evidence type="ECO:0000259" key="12">
    <source>
        <dbReference type="PROSITE" id="PS51671"/>
    </source>
</evidence>
<dbReference type="Pfam" id="PF02153">
    <property type="entry name" value="PDH_N"/>
    <property type="match status" value="1"/>
</dbReference>
<keyword evidence="6" id="KW-0560">Oxidoreductase</keyword>
<comment type="pathway">
    <text evidence="1">Amino-acid biosynthesis; L-tyrosine biosynthesis; (4-hydroxyphenyl)pyruvate from prephenate (NAD(+) route): step 1/1.</text>
</comment>
<dbReference type="Proteomes" id="UP000664357">
    <property type="component" value="Unassembled WGS sequence"/>
</dbReference>
<dbReference type="PANTHER" id="PTHR21363">
    <property type="entry name" value="PREPHENATE DEHYDROGENASE"/>
    <property type="match status" value="1"/>
</dbReference>
<dbReference type="InterPro" id="IPR036291">
    <property type="entry name" value="NAD(P)-bd_dom_sf"/>
</dbReference>
<dbReference type="SUPFAM" id="SSF51735">
    <property type="entry name" value="NAD(P)-binding Rossmann-fold domains"/>
    <property type="match status" value="1"/>
</dbReference>
<evidence type="ECO:0000256" key="10">
    <source>
        <dbReference type="SAM" id="Coils"/>
    </source>
</evidence>
<feature type="domain" description="Prephenate/arogenate dehydrogenase" evidence="11">
    <location>
        <begin position="3"/>
        <end position="285"/>
    </location>
</feature>
<comment type="caution">
    <text evidence="13">The sequence shown here is derived from an EMBL/GenBank/DDBJ whole genome shotgun (WGS) entry which is preliminary data.</text>
</comment>
<dbReference type="InterPro" id="IPR045865">
    <property type="entry name" value="ACT-like_dom_sf"/>
</dbReference>
<dbReference type="InterPro" id="IPR046825">
    <property type="entry name" value="PDH_C"/>
</dbReference>
<keyword evidence="7" id="KW-0520">NAD</keyword>
<dbReference type="Pfam" id="PF20463">
    <property type="entry name" value="PDH_C"/>
    <property type="match status" value="1"/>
</dbReference>
<keyword evidence="10" id="KW-0175">Coiled coil</keyword>
<name>A0ABV0EPQ1_9ENTE</name>
<evidence type="ECO:0000256" key="4">
    <source>
        <dbReference type="ARBA" id="ARBA00016891"/>
    </source>
</evidence>
<evidence type="ECO:0000259" key="11">
    <source>
        <dbReference type="PROSITE" id="PS51176"/>
    </source>
</evidence>
<reference evidence="13 14" key="2">
    <citation type="submission" date="2024-02" db="EMBL/GenBank/DDBJ databases">
        <title>The Genome Sequence of Enterococcus sp. DIV0159.</title>
        <authorList>
            <person name="Earl A."/>
            <person name="Manson A."/>
            <person name="Gilmore M."/>
            <person name="Sanders J."/>
            <person name="Shea T."/>
            <person name="Howe W."/>
            <person name="Livny J."/>
            <person name="Cuomo C."/>
            <person name="Neafsey D."/>
            <person name="Birren B."/>
        </authorList>
    </citation>
    <scope>NUCLEOTIDE SEQUENCE [LARGE SCALE GENOMIC DNA]</scope>
    <source>
        <strain evidence="13 14">665A</strain>
    </source>
</reference>
<dbReference type="SUPFAM" id="SSF48179">
    <property type="entry name" value="6-phosphogluconate dehydrogenase C-terminal domain-like"/>
    <property type="match status" value="1"/>
</dbReference>
<dbReference type="PANTHER" id="PTHR21363:SF0">
    <property type="entry name" value="PREPHENATE DEHYDROGENASE [NADP(+)]"/>
    <property type="match status" value="1"/>
</dbReference>
<evidence type="ECO:0000256" key="3">
    <source>
        <dbReference type="ARBA" id="ARBA00012068"/>
    </source>
</evidence>
<dbReference type="InterPro" id="IPR050812">
    <property type="entry name" value="Preph/Arog_dehydrog"/>
</dbReference>
<gene>
    <name evidence="13" type="ORF">JZO67_002565</name>
</gene>
<dbReference type="Gene3D" id="3.40.50.720">
    <property type="entry name" value="NAD(P)-binding Rossmann-like Domain"/>
    <property type="match status" value="1"/>
</dbReference>
<comment type="catalytic activity">
    <reaction evidence="9">
        <text>prephenate + NAD(+) = 3-(4-hydroxyphenyl)pyruvate + CO2 + NADH</text>
        <dbReference type="Rhea" id="RHEA:13869"/>
        <dbReference type="ChEBI" id="CHEBI:16526"/>
        <dbReference type="ChEBI" id="CHEBI:29934"/>
        <dbReference type="ChEBI" id="CHEBI:36242"/>
        <dbReference type="ChEBI" id="CHEBI:57540"/>
        <dbReference type="ChEBI" id="CHEBI:57945"/>
        <dbReference type="EC" id="1.3.1.12"/>
    </reaction>
</comment>
<evidence type="ECO:0000256" key="8">
    <source>
        <dbReference type="ARBA" id="ARBA00023141"/>
    </source>
</evidence>
<dbReference type="NCBIfam" id="NF005107">
    <property type="entry name" value="PRK06545.1-5"/>
    <property type="match status" value="1"/>
</dbReference>
<keyword evidence="8" id="KW-0028">Amino-acid biosynthesis</keyword>
<reference evidence="13 14" key="1">
    <citation type="submission" date="2021-03" db="EMBL/GenBank/DDBJ databases">
        <authorList>
            <person name="Gilmore M.S."/>
            <person name="Schwartzman J."/>
            <person name="Van Tyne D."/>
            <person name="Martin M."/>
            <person name="Earl A.M."/>
            <person name="Manson A.L."/>
            <person name="Straub T."/>
            <person name="Salamzade R."/>
            <person name="Saavedra J."/>
            <person name="Lebreton F."/>
            <person name="Prichula J."/>
            <person name="Schaufler K."/>
            <person name="Gaca A."/>
            <person name="Sgardioli B."/>
            <person name="Wagenaar J."/>
            <person name="Strong T."/>
        </authorList>
    </citation>
    <scope>NUCLEOTIDE SEQUENCE [LARGE SCALE GENOMIC DNA]</scope>
    <source>
        <strain evidence="13 14">665A</strain>
    </source>
</reference>
<dbReference type="Gene3D" id="1.10.3660.10">
    <property type="entry name" value="6-phosphogluconate dehydrogenase C-terminal like domain"/>
    <property type="match status" value="1"/>
</dbReference>
<evidence type="ECO:0000256" key="1">
    <source>
        <dbReference type="ARBA" id="ARBA00005067"/>
    </source>
</evidence>
<keyword evidence="14" id="KW-1185">Reference proteome</keyword>
<dbReference type="InterPro" id="IPR003099">
    <property type="entry name" value="Prephen_DH"/>
</dbReference>
<feature type="domain" description="ACT" evidence="12">
    <location>
        <begin position="290"/>
        <end position="360"/>
    </location>
</feature>
<evidence type="ECO:0000256" key="7">
    <source>
        <dbReference type="ARBA" id="ARBA00023027"/>
    </source>
</evidence>
<evidence type="ECO:0000256" key="2">
    <source>
        <dbReference type="ARBA" id="ARBA00007964"/>
    </source>
</evidence>
<evidence type="ECO:0000256" key="9">
    <source>
        <dbReference type="ARBA" id="ARBA00049260"/>
    </source>
</evidence>